<keyword evidence="3" id="KW-0804">Transcription</keyword>
<feature type="domain" description="HTH luxR-type" evidence="4">
    <location>
        <begin position="152"/>
        <end position="217"/>
    </location>
</feature>
<dbReference type="AlphaFoldDB" id="A0A238IVL9"/>
<dbReference type="Proteomes" id="UP000201838">
    <property type="component" value="Unassembled WGS sequence"/>
</dbReference>
<dbReference type="PANTHER" id="PTHR44688">
    <property type="entry name" value="DNA-BINDING TRANSCRIPTIONAL ACTIVATOR DEVR_DOSR"/>
    <property type="match status" value="1"/>
</dbReference>
<gene>
    <name evidence="5" type="ORF">BOA8489_00140</name>
</gene>
<dbReference type="InterPro" id="IPR036388">
    <property type="entry name" value="WH-like_DNA-bd_sf"/>
</dbReference>
<sequence>MDQARVVASFDGTRAVRGAETVKRAYARDVLGLYHNNARKGTSWLLSELQDDRNFKKTSDLSSWRLSRGIIDIVVVVLDATGVQHDFLELHFVKPLNREAKELLDSLFPTLVRAWARRKSGLVTQAQIDDRIIVARANAEARRIKPDEAILGISNPARLSRAEFRVCLLMSRGLSIKGVTDELGLSESTIRSHLRSIYSKTAVTGVAELVYRLVSNTADDRPASHRSI</sequence>
<dbReference type="GO" id="GO:0006355">
    <property type="term" value="P:regulation of DNA-templated transcription"/>
    <property type="evidence" value="ECO:0007669"/>
    <property type="project" value="InterPro"/>
</dbReference>
<evidence type="ECO:0000256" key="2">
    <source>
        <dbReference type="ARBA" id="ARBA00023125"/>
    </source>
</evidence>
<dbReference type="GO" id="GO:0003677">
    <property type="term" value="F:DNA binding"/>
    <property type="evidence" value="ECO:0007669"/>
    <property type="project" value="UniProtKB-KW"/>
</dbReference>
<evidence type="ECO:0000313" key="6">
    <source>
        <dbReference type="Proteomes" id="UP000201838"/>
    </source>
</evidence>
<dbReference type="Pfam" id="PF00196">
    <property type="entry name" value="GerE"/>
    <property type="match status" value="1"/>
</dbReference>
<dbReference type="InterPro" id="IPR016032">
    <property type="entry name" value="Sig_transdc_resp-reg_C-effctor"/>
</dbReference>
<dbReference type="PROSITE" id="PS50043">
    <property type="entry name" value="HTH_LUXR_2"/>
    <property type="match status" value="1"/>
</dbReference>
<dbReference type="SMART" id="SM00421">
    <property type="entry name" value="HTH_LUXR"/>
    <property type="match status" value="1"/>
</dbReference>
<dbReference type="InterPro" id="IPR000792">
    <property type="entry name" value="Tscrpt_reg_LuxR_C"/>
</dbReference>
<dbReference type="EMBL" id="FXXQ01000001">
    <property type="protein sequence ID" value="SMX22053.1"/>
    <property type="molecule type" value="Genomic_DNA"/>
</dbReference>
<keyword evidence="1" id="KW-0805">Transcription regulation</keyword>
<dbReference type="PANTHER" id="PTHR44688:SF16">
    <property type="entry name" value="DNA-BINDING TRANSCRIPTIONAL ACTIVATOR DEVR_DOSR"/>
    <property type="match status" value="1"/>
</dbReference>
<dbReference type="SUPFAM" id="SSF46894">
    <property type="entry name" value="C-terminal effector domain of the bipartite response regulators"/>
    <property type="match status" value="1"/>
</dbReference>
<evidence type="ECO:0000259" key="4">
    <source>
        <dbReference type="PROSITE" id="PS50043"/>
    </source>
</evidence>
<evidence type="ECO:0000256" key="3">
    <source>
        <dbReference type="ARBA" id="ARBA00023163"/>
    </source>
</evidence>
<protein>
    <submittedName>
        <fullName evidence="5">Bacterial regulatory proteins, luxR family</fullName>
    </submittedName>
</protein>
<dbReference type="Gene3D" id="1.10.10.10">
    <property type="entry name" value="Winged helix-like DNA-binding domain superfamily/Winged helix DNA-binding domain"/>
    <property type="match status" value="1"/>
</dbReference>
<keyword evidence="6" id="KW-1185">Reference proteome</keyword>
<accession>A0A238IVL9</accession>
<evidence type="ECO:0000256" key="1">
    <source>
        <dbReference type="ARBA" id="ARBA00023015"/>
    </source>
</evidence>
<dbReference type="PRINTS" id="PR00038">
    <property type="entry name" value="HTHLUXR"/>
</dbReference>
<proteinExistence type="predicted"/>
<name>A0A238IVL9_9RHOB</name>
<evidence type="ECO:0000313" key="5">
    <source>
        <dbReference type="EMBL" id="SMX22053.1"/>
    </source>
</evidence>
<reference evidence="5 6" key="1">
    <citation type="submission" date="2017-05" db="EMBL/GenBank/DDBJ databases">
        <authorList>
            <person name="Song R."/>
            <person name="Chenine A.L."/>
            <person name="Ruprecht R.M."/>
        </authorList>
    </citation>
    <scope>NUCLEOTIDE SEQUENCE [LARGE SCALE GENOMIC DNA]</scope>
    <source>
        <strain evidence="5 6">CECT 8489</strain>
    </source>
</reference>
<keyword evidence="2" id="KW-0238">DNA-binding</keyword>
<organism evidence="5 6">
    <name type="scientific">Boseongicola aestuarii</name>
    <dbReference type="NCBI Taxonomy" id="1470561"/>
    <lineage>
        <taxon>Bacteria</taxon>
        <taxon>Pseudomonadati</taxon>
        <taxon>Pseudomonadota</taxon>
        <taxon>Alphaproteobacteria</taxon>
        <taxon>Rhodobacterales</taxon>
        <taxon>Paracoccaceae</taxon>
        <taxon>Boseongicola</taxon>
    </lineage>
</organism>